<dbReference type="InterPro" id="IPR051922">
    <property type="entry name" value="Bact_Sporulation_Assoc"/>
</dbReference>
<evidence type="ECO:0000256" key="1">
    <source>
        <dbReference type="SAM" id="Phobius"/>
    </source>
</evidence>
<dbReference type="PANTHER" id="PTHR30032:SF4">
    <property type="entry name" value="AMIDASE ENHANCER"/>
    <property type="match status" value="1"/>
</dbReference>
<reference evidence="4" key="1">
    <citation type="journal article" date="2019" name="Int. J. Syst. Evol. Microbiol.">
        <title>The Global Catalogue of Microorganisms (GCM) 10K type strain sequencing project: providing services to taxonomists for standard genome sequencing and annotation.</title>
        <authorList>
            <consortium name="The Broad Institute Genomics Platform"/>
            <consortium name="The Broad Institute Genome Sequencing Center for Infectious Disease"/>
            <person name="Wu L."/>
            <person name="Ma J."/>
        </authorList>
    </citation>
    <scope>NUCLEOTIDE SEQUENCE [LARGE SCALE GENOMIC DNA]</scope>
    <source>
        <strain evidence="4">KACC 11299</strain>
    </source>
</reference>
<protein>
    <submittedName>
        <fullName evidence="3">Stage II sporulation protein D</fullName>
    </submittedName>
</protein>
<keyword evidence="1" id="KW-1133">Transmembrane helix</keyword>
<dbReference type="InterPro" id="IPR014225">
    <property type="entry name" value="Spore_II_D_firmicutes"/>
</dbReference>
<accession>A0ABW0U3Z6</accession>
<feature type="domain" description="Sporulation stage II protein D amidase enhancer LytB N-terminal" evidence="2">
    <location>
        <begin position="60"/>
        <end position="150"/>
    </location>
</feature>
<dbReference type="NCBIfam" id="TIGR02870">
    <property type="entry name" value="spore_II_D"/>
    <property type="match status" value="1"/>
</dbReference>
<dbReference type="Pfam" id="PF08486">
    <property type="entry name" value="SpoIID"/>
    <property type="match status" value="1"/>
</dbReference>
<keyword evidence="1" id="KW-0472">Membrane</keyword>
<proteinExistence type="predicted"/>
<gene>
    <name evidence="3" type="primary">spoIID</name>
    <name evidence="3" type="ORF">ACFPTP_16650</name>
</gene>
<dbReference type="PANTHER" id="PTHR30032">
    <property type="entry name" value="N-ACETYLMURAMOYL-L-ALANINE AMIDASE-RELATED"/>
    <property type="match status" value="1"/>
</dbReference>
<sequence>MNENQSFIIQSNMDKLLAVLFIVLLFFIPILMKKTVEPEKNVAIEEPCAITITVEGVDKPLPLEEYVLGVVAGEMPIDFHDEALRAQAIAARTYVLRTTDGGKRPIEATVSAQVYKTAAERKERWGKKFKENEKKLREIVATTTGDTIVYNDEMITAMFFSTSNGKTETAQNYSGSPVPYLQSVESPGEEVVAAEVERRIEMPIRKWNEALGSTWKADRFKSLQLVRNQTGRVQKAISTGFEMSGRDMREALGLASTDFNIAYDVTNGIVLITTKGYGHGVGMSQYGAEAFAQKGWTAENILTYYYSGTTIKKFEVDESECLKTPTLANNSK</sequence>
<organism evidence="3 4">
    <name type="scientific">Sporosarcina koreensis</name>
    <dbReference type="NCBI Taxonomy" id="334735"/>
    <lineage>
        <taxon>Bacteria</taxon>
        <taxon>Bacillati</taxon>
        <taxon>Bacillota</taxon>
        <taxon>Bacilli</taxon>
        <taxon>Bacillales</taxon>
        <taxon>Caryophanaceae</taxon>
        <taxon>Sporosarcina</taxon>
    </lineage>
</organism>
<evidence type="ECO:0000259" key="2">
    <source>
        <dbReference type="Pfam" id="PF08486"/>
    </source>
</evidence>
<evidence type="ECO:0000313" key="3">
    <source>
        <dbReference type="EMBL" id="MFC5604868.1"/>
    </source>
</evidence>
<keyword evidence="4" id="KW-1185">Reference proteome</keyword>
<dbReference type="Proteomes" id="UP001596071">
    <property type="component" value="Unassembled WGS sequence"/>
</dbReference>
<feature type="transmembrane region" description="Helical" evidence="1">
    <location>
        <begin position="16"/>
        <end position="32"/>
    </location>
</feature>
<comment type="caution">
    <text evidence="3">The sequence shown here is derived from an EMBL/GenBank/DDBJ whole genome shotgun (WGS) entry which is preliminary data.</text>
</comment>
<evidence type="ECO:0000313" key="4">
    <source>
        <dbReference type="Proteomes" id="UP001596071"/>
    </source>
</evidence>
<dbReference type="RefSeq" id="WP_381447123.1">
    <property type="nucleotide sequence ID" value="NZ_JBHSNP010000029.1"/>
</dbReference>
<dbReference type="NCBIfam" id="TIGR02669">
    <property type="entry name" value="SpoIID_LytB"/>
    <property type="match status" value="1"/>
</dbReference>
<keyword evidence="1" id="KW-0812">Transmembrane</keyword>
<dbReference type="EMBL" id="JBHSNP010000029">
    <property type="protein sequence ID" value="MFC5604868.1"/>
    <property type="molecule type" value="Genomic_DNA"/>
</dbReference>
<name>A0ABW0U3Z6_9BACL</name>
<dbReference type="InterPro" id="IPR013693">
    <property type="entry name" value="SpoIID/LytB_N"/>
</dbReference>
<dbReference type="InterPro" id="IPR013486">
    <property type="entry name" value="SpoIID/LytB"/>
</dbReference>